<dbReference type="PANTHER" id="PTHR12274:SF3">
    <property type="entry name" value="PROGRANULIN"/>
    <property type="match status" value="1"/>
</dbReference>
<dbReference type="SMART" id="SM00277">
    <property type="entry name" value="GRAN"/>
    <property type="match status" value="1"/>
</dbReference>
<dbReference type="InterPro" id="IPR000118">
    <property type="entry name" value="Granulin"/>
</dbReference>
<evidence type="ECO:0000313" key="7">
    <source>
        <dbReference type="EMBL" id="CAE0253832.1"/>
    </source>
</evidence>
<feature type="domain" description="Granulins" evidence="6">
    <location>
        <begin position="131"/>
        <end position="184"/>
    </location>
</feature>
<dbReference type="GO" id="GO:0005576">
    <property type="term" value="C:extracellular region"/>
    <property type="evidence" value="ECO:0007669"/>
    <property type="project" value="UniProtKB-SubCell"/>
</dbReference>
<feature type="signal peptide" evidence="5">
    <location>
        <begin position="1"/>
        <end position="25"/>
    </location>
</feature>
<keyword evidence="5" id="KW-0732">Signal</keyword>
<gene>
    <name evidence="7" type="ORF">PBIL07802_LOCUS16067</name>
</gene>
<evidence type="ECO:0000259" key="6">
    <source>
        <dbReference type="SMART" id="SM00277"/>
    </source>
</evidence>
<comment type="similarity">
    <text evidence="2">Belongs to the granulin family.</text>
</comment>
<evidence type="ECO:0000256" key="1">
    <source>
        <dbReference type="ARBA" id="ARBA00004613"/>
    </source>
</evidence>
<dbReference type="AlphaFoldDB" id="A0A7S3DD94"/>
<keyword evidence="3" id="KW-0964">Secreted</keyword>
<comment type="subcellular location">
    <subcellularLocation>
        <location evidence="1">Secreted</location>
    </subcellularLocation>
</comment>
<protein>
    <recommendedName>
        <fullName evidence="6">Granulins domain-containing protein</fullName>
    </recommendedName>
</protein>
<dbReference type="PANTHER" id="PTHR12274">
    <property type="entry name" value="GRANULIN"/>
    <property type="match status" value="1"/>
</dbReference>
<keyword evidence="4" id="KW-1015">Disulfide bond</keyword>
<dbReference type="InterPro" id="IPR037277">
    <property type="entry name" value="Granulin_sf"/>
</dbReference>
<proteinExistence type="inferred from homology"/>
<evidence type="ECO:0000256" key="2">
    <source>
        <dbReference type="ARBA" id="ARBA00010093"/>
    </source>
</evidence>
<evidence type="ECO:0000256" key="4">
    <source>
        <dbReference type="ARBA" id="ARBA00023157"/>
    </source>
</evidence>
<dbReference type="InterPro" id="IPR039036">
    <property type="entry name" value="Granulin_fam"/>
</dbReference>
<sequence length="186" mass="19851">MERKIFVIFAVCLCMLSSSCMQADALPLPFLSTQGNLRESASSSAGVSTIVDDIKHVYEECSANLSERMLASLSAEYRTRPFNTSCAIDKCKTSQAWINCYSAGEVKDACFAFTFSLIASECEVESPFVMCKDGSACLDGETCCPLDSSETTYGCCPYLDGVCCVSSGRCCPSGYACSPDGAQCNG</sequence>
<feature type="chain" id="PRO_5030756262" description="Granulins domain-containing protein" evidence="5">
    <location>
        <begin position="26"/>
        <end position="186"/>
    </location>
</feature>
<evidence type="ECO:0000256" key="5">
    <source>
        <dbReference type="SAM" id="SignalP"/>
    </source>
</evidence>
<name>A0A7S3DD94_9EUKA</name>
<evidence type="ECO:0000256" key="3">
    <source>
        <dbReference type="ARBA" id="ARBA00022525"/>
    </source>
</evidence>
<organism evidence="7">
    <name type="scientific">Palpitomonas bilix</name>
    <dbReference type="NCBI Taxonomy" id="652834"/>
    <lineage>
        <taxon>Eukaryota</taxon>
        <taxon>Eukaryota incertae sedis</taxon>
    </lineage>
</organism>
<accession>A0A7S3DD94</accession>
<dbReference type="PROSITE" id="PS51257">
    <property type="entry name" value="PROKAR_LIPOPROTEIN"/>
    <property type="match status" value="1"/>
</dbReference>
<dbReference type="EMBL" id="HBIB01024537">
    <property type="protein sequence ID" value="CAE0253832.1"/>
    <property type="molecule type" value="Transcribed_RNA"/>
</dbReference>
<reference evidence="7" key="1">
    <citation type="submission" date="2021-01" db="EMBL/GenBank/DDBJ databases">
        <authorList>
            <person name="Corre E."/>
            <person name="Pelletier E."/>
            <person name="Niang G."/>
            <person name="Scheremetjew M."/>
            <person name="Finn R."/>
            <person name="Kale V."/>
            <person name="Holt S."/>
            <person name="Cochrane G."/>
            <person name="Meng A."/>
            <person name="Brown T."/>
            <person name="Cohen L."/>
        </authorList>
    </citation>
    <scope>NUCLEOTIDE SEQUENCE</scope>
    <source>
        <strain evidence="7">NIES-2562</strain>
    </source>
</reference>
<dbReference type="Gene3D" id="2.10.25.160">
    <property type="entry name" value="Granulin"/>
    <property type="match status" value="1"/>
</dbReference>
<dbReference type="Pfam" id="PF00396">
    <property type="entry name" value="Granulin"/>
    <property type="match status" value="1"/>
</dbReference>